<feature type="region of interest" description="Disordered" evidence="1">
    <location>
        <begin position="1"/>
        <end position="109"/>
    </location>
</feature>
<name>A0ABN8ISF1_9NEOP</name>
<evidence type="ECO:0000313" key="2">
    <source>
        <dbReference type="EMBL" id="CAH2062448.1"/>
    </source>
</evidence>
<dbReference type="Proteomes" id="UP000837857">
    <property type="component" value="Chromosome 29"/>
</dbReference>
<keyword evidence="3" id="KW-1185">Reference proteome</keyword>
<evidence type="ECO:0000313" key="3">
    <source>
        <dbReference type="Proteomes" id="UP000837857"/>
    </source>
</evidence>
<feature type="compositionally biased region" description="Basic and acidic residues" evidence="1">
    <location>
        <begin position="1"/>
        <end position="11"/>
    </location>
</feature>
<feature type="non-terminal residue" evidence="2">
    <location>
        <position position="156"/>
    </location>
</feature>
<organism evidence="2 3">
    <name type="scientific">Iphiclides podalirius</name>
    <name type="common">scarce swallowtail</name>
    <dbReference type="NCBI Taxonomy" id="110791"/>
    <lineage>
        <taxon>Eukaryota</taxon>
        <taxon>Metazoa</taxon>
        <taxon>Ecdysozoa</taxon>
        <taxon>Arthropoda</taxon>
        <taxon>Hexapoda</taxon>
        <taxon>Insecta</taxon>
        <taxon>Pterygota</taxon>
        <taxon>Neoptera</taxon>
        <taxon>Endopterygota</taxon>
        <taxon>Lepidoptera</taxon>
        <taxon>Glossata</taxon>
        <taxon>Ditrysia</taxon>
        <taxon>Papilionoidea</taxon>
        <taxon>Papilionidae</taxon>
        <taxon>Papilioninae</taxon>
        <taxon>Iphiclides</taxon>
    </lineage>
</organism>
<sequence length="156" mass="16649">MGRGGETRDKSGGQVRRVRVPASAPNVCHGGVSMTRGQRAAGSERAAERARAPSPVHDDPTSRFQRVRGRTAAGAACERNATRRPVGTSGNEKQSSRLRPTMMVSPNSERSDKFTLFVLQPYRGSDSARSAIDNPSAGMPGVFGTVGIPTRRVTDQ</sequence>
<feature type="compositionally biased region" description="Basic and acidic residues" evidence="1">
    <location>
        <begin position="45"/>
        <end position="61"/>
    </location>
</feature>
<evidence type="ECO:0000256" key="1">
    <source>
        <dbReference type="SAM" id="MobiDB-lite"/>
    </source>
</evidence>
<reference evidence="2" key="1">
    <citation type="submission" date="2022-03" db="EMBL/GenBank/DDBJ databases">
        <authorList>
            <person name="Martin H S."/>
        </authorList>
    </citation>
    <scope>NUCLEOTIDE SEQUENCE</scope>
</reference>
<protein>
    <submittedName>
        <fullName evidence="2">Uncharacterized protein</fullName>
    </submittedName>
</protein>
<dbReference type="EMBL" id="OW152841">
    <property type="protein sequence ID" value="CAH2062448.1"/>
    <property type="molecule type" value="Genomic_DNA"/>
</dbReference>
<accession>A0ABN8ISF1</accession>
<gene>
    <name evidence="2" type="ORF">IPOD504_LOCUS11989</name>
</gene>
<feature type="region of interest" description="Disordered" evidence="1">
    <location>
        <begin position="127"/>
        <end position="156"/>
    </location>
</feature>
<proteinExistence type="predicted"/>